<keyword evidence="7" id="KW-1185">Reference proteome</keyword>
<dbReference type="InterPro" id="IPR013766">
    <property type="entry name" value="Thioredoxin_domain"/>
</dbReference>
<dbReference type="EMBL" id="OBEL01000002">
    <property type="protein sequence ID" value="SNZ19293.1"/>
    <property type="molecule type" value="Genomic_DNA"/>
</dbReference>
<dbReference type="Pfam" id="PF02630">
    <property type="entry name" value="SCO1-SenC"/>
    <property type="match status" value="1"/>
</dbReference>
<name>A0A285PDJ0_9HYPH</name>
<evidence type="ECO:0000259" key="5">
    <source>
        <dbReference type="PROSITE" id="PS51352"/>
    </source>
</evidence>
<evidence type="ECO:0000313" key="7">
    <source>
        <dbReference type="Proteomes" id="UP000219439"/>
    </source>
</evidence>
<dbReference type="InterPro" id="IPR036249">
    <property type="entry name" value="Thioredoxin-like_sf"/>
</dbReference>
<proteinExistence type="inferred from homology"/>
<keyword evidence="2 3" id="KW-0186">Copper</keyword>
<reference evidence="6 7" key="1">
    <citation type="submission" date="2017-09" db="EMBL/GenBank/DDBJ databases">
        <authorList>
            <person name="Ehlers B."/>
            <person name="Leendertz F.H."/>
        </authorList>
    </citation>
    <scope>NUCLEOTIDE SEQUENCE [LARGE SCALE GENOMIC DNA]</scope>
    <source>
        <strain evidence="6 7">DSM 18289</strain>
    </source>
</reference>
<feature type="binding site" evidence="3">
    <location>
        <position position="192"/>
    </location>
    <ligand>
        <name>Cu cation</name>
        <dbReference type="ChEBI" id="CHEBI:23378"/>
    </ligand>
</feature>
<keyword evidence="3" id="KW-0479">Metal-binding</keyword>
<dbReference type="Gene3D" id="3.40.30.10">
    <property type="entry name" value="Glutaredoxin"/>
    <property type="match status" value="1"/>
</dbReference>
<evidence type="ECO:0000256" key="3">
    <source>
        <dbReference type="PIRSR" id="PIRSR603782-1"/>
    </source>
</evidence>
<dbReference type="OrthoDB" id="5296507at2"/>
<feature type="disulfide bond" description="Redox-active" evidence="4">
    <location>
        <begin position="93"/>
        <end position="99"/>
    </location>
</feature>
<comment type="similarity">
    <text evidence="1">Belongs to the SCO1/2 family.</text>
</comment>
<dbReference type="InterPro" id="IPR003782">
    <property type="entry name" value="SCO1/SenC"/>
</dbReference>
<organism evidence="6 7">
    <name type="scientific">Cohaesibacter gelatinilyticus</name>
    <dbReference type="NCBI Taxonomy" id="372072"/>
    <lineage>
        <taxon>Bacteria</taxon>
        <taxon>Pseudomonadati</taxon>
        <taxon>Pseudomonadota</taxon>
        <taxon>Alphaproteobacteria</taxon>
        <taxon>Hyphomicrobiales</taxon>
        <taxon>Cohaesibacteraceae</taxon>
    </lineage>
</organism>
<evidence type="ECO:0000256" key="4">
    <source>
        <dbReference type="PIRSR" id="PIRSR603782-2"/>
    </source>
</evidence>
<dbReference type="PROSITE" id="PS51352">
    <property type="entry name" value="THIOREDOXIN_2"/>
    <property type="match status" value="1"/>
</dbReference>
<dbReference type="AlphaFoldDB" id="A0A285PDJ0"/>
<evidence type="ECO:0000313" key="6">
    <source>
        <dbReference type="EMBL" id="SNZ19293.1"/>
    </source>
</evidence>
<protein>
    <submittedName>
        <fullName evidence="6">Protein SCO1/2</fullName>
    </submittedName>
</protein>
<dbReference type="PANTHER" id="PTHR12151:SF25">
    <property type="entry name" value="LINALOOL DEHYDRATASE_ISOMERASE DOMAIN-CONTAINING PROTEIN"/>
    <property type="match status" value="1"/>
</dbReference>
<feature type="domain" description="Thioredoxin" evidence="5">
    <location>
        <begin position="54"/>
        <end position="233"/>
    </location>
</feature>
<dbReference type="Proteomes" id="UP000219439">
    <property type="component" value="Unassembled WGS sequence"/>
</dbReference>
<dbReference type="GO" id="GO:0046872">
    <property type="term" value="F:metal ion binding"/>
    <property type="evidence" value="ECO:0007669"/>
    <property type="project" value="UniProtKB-KW"/>
</dbReference>
<feature type="binding site" evidence="3">
    <location>
        <position position="99"/>
    </location>
    <ligand>
        <name>Cu cation</name>
        <dbReference type="ChEBI" id="CHEBI:23378"/>
    </ligand>
</feature>
<dbReference type="CDD" id="cd02968">
    <property type="entry name" value="SCO"/>
    <property type="match status" value="1"/>
</dbReference>
<dbReference type="SUPFAM" id="SSF52833">
    <property type="entry name" value="Thioredoxin-like"/>
    <property type="match status" value="1"/>
</dbReference>
<dbReference type="RefSeq" id="WP_097153651.1">
    <property type="nucleotide sequence ID" value="NZ_OBEL01000002.1"/>
</dbReference>
<gene>
    <name evidence="6" type="ORF">SAMN06265368_2375</name>
</gene>
<sequence>MQFVKTSALVAGLGAMAFVWSLWNDVPERVPFASVFEAPENYQFEPPVAGSYRLNRIKAAPNGTVLDIHGQAHELSDLMKGKYTLVSFVYLNCGDVNGCPLAMSTLFEIHDTSLDLPGLPKHVQLMTISFDPKRDTVEAIESFAYPILADEKAEQKLDWHVLTTTGQTDLKPIIDGFGQAIDQSSDQDVINHLLRMYLVDRDGEIRNVYGLGFLDPRLLMTDIETLLMAEKSL</sequence>
<feature type="binding site" evidence="3">
    <location>
        <position position="93"/>
    </location>
    <ligand>
        <name>Cu cation</name>
        <dbReference type="ChEBI" id="CHEBI:23378"/>
    </ligand>
</feature>
<accession>A0A285PDJ0</accession>
<evidence type="ECO:0000256" key="1">
    <source>
        <dbReference type="ARBA" id="ARBA00010996"/>
    </source>
</evidence>
<evidence type="ECO:0000256" key="2">
    <source>
        <dbReference type="ARBA" id="ARBA00023008"/>
    </source>
</evidence>
<keyword evidence="4" id="KW-1015">Disulfide bond</keyword>
<dbReference type="PANTHER" id="PTHR12151">
    <property type="entry name" value="ELECTRON TRANSPORT PROTIN SCO1/SENC FAMILY MEMBER"/>
    <property type="match status" value="1"/>
</dbReference>